<evidence type="ECO:0000313" key="2">
    <source>
        <dbReference type="Proteomes" id="UP001148838"/>
    </source>
</evidence>
<dbReference type="Proteomes" id="UP001148838">
    <property type="component" value="Unassembled WGS sequence"/>
</dbReference>
<keyword evidence="2" id="KW-1185">Reference proteome</keyword>
<comment type="caution">
    <text evidence="1">The sequence shown here is derived from an EMBL/GenBank/DDBJ whole genome shotgun (WGS) entry which is preliminary data.</text>
</comment>
<accession>A0ABQ8TXU8</accession>
<reference evidence="1 2" key="1">
    <citation type="journal article" date="2022" name="Allergy">
        <title>Genome assembly and annotation of Periplaneta americana reveal a comprehensive cockroach allergen profile.</title>
        <authorList>
            <person name="Wang L."/>
            <person name="Xiong Q."/>
            <person name="Saelim N."/>
            <person name="Wang L."/>
            <person name="Nong W."/>
            <person name="Wan A.T."/>
            <person name="Shi M."/>
            <person name="Liu X."/>
            <person name="Cao Q."/>
            <person name="Hui J.H.L."/>
            <person name="Sookrung N."/>
            <person name="Leung T.F."/>
            <person name="Tungtrongchitr A."/>
            <person name="Tsui S.K.W."/>
        </authorList>
    </citation>
    <scope>NUCLEOTIDE SEQUENCE [LARGE SCALE GENOMIC DNA]</scope>
    <source>
        <strain evidence="1">PWHHKU_190912</strain>
    </source>
</reference>
<organism evidence="1 2">
    <name type="scientific">Periplaneta americana</name>
    <name type="common">American cockroach</name>
    <name type="synonym">Blatta americana</name>
    <dbReference type="NCBI Taxonomy" id="6978"/>
    <lineage>
        <taxon>Eukaryota</taxon>
        <taxon>Metazoa</taxon>
        <taxon>Ecdysozoa</taxon>
        <taxon>Arthropoda</taxon>
        <taxon>Hexapoda</taxon>
        <taxon>Insecta</taxon>
        <taxon>Pterygota</taxon>
        <taxon>Neoptera</taxon>
        <taxon>Polyneoptera</taxon>
        <taxon>Dictyoptera</taxon>
        <taxon>Blattodea</taxon>
        <taxon>Blattoidea</taxon>
        <taxon>Blattidae</taxon>
        <taxon>Blattinae</taxon>
        <taxon>Periplaneta</taxon>
    </lineage>
</organism>
<proteinExistence type="predicted"/>
<name>A0ABQ8TXU8_PERAM</name>
<protein>
    <submittedName>
        <fullName evidence="1">Uncharacterized protein</fullName>
    </submittedName>
</protein>
<evidence type="ECO:0000313" key="1">
    <source>
        <dbReference type="EMBL" id="KAJ4451542.1"/>
    </source>
</evidence>
<dbReference type="EMBL" id="JAJSOF020000001">
    <property type="protein sequence ID" value="KAJ4451542.1"/>
    <property type="molecule type" value="Genomic_DNA"/>
</dbReference>
<gene>
    <name evidence="1" type="ORF">ANN_03007</name>
</gene>
<sequence length="274" mass="31496">MKLSIGKRESLYTIKEININDDAILIMVKELKCFETCETYNGKCFRDVDSTHATFSSGNAIELLRNVRDLQQENNERKSEFQQDSAAAHTTDDYFNDLMEAFTYRIISKAFITQNNEQTLSENATKINKGEADIQISIERAPCYAGNFSLVTVMRISITRSPLRAYRCKELHSRSEASIKLLKATKEEDSGKNLNQITCPDRDSNRLACLTATPQVWTFHNITTHLHYTTKSQVDVCSTAKPKQQEQPVEEQQVTRYRNHRVPRDYRLTGKAWP</sequence>